<accession>A8NZP2</accession>
<reference evidence="3 4" key="1">
    <citation type="journal article" date="2010" name="Proc. Natl. Acad. Sci. U.S.A.">
        <title>Insights into evolution of multicellular fungi from the assembled chromosomes of the mushroom Coprinopsis cinerea (Coprinus cinereus).</title>
        <authorList>
            <person name="Stajich J.E."/>
            <person name="Wilke S.K."/>
            <person name="Ahren D."/>
            <person name="Au C.H."/>
            <person name="Birren B.W."/>
            <person name="Borodovsky M."/>
            <person name="Burns C."/>
            <person name="Canback B."/>
            <person name="Casselton L.A."/>
            <person name="Cheng C.K."/>
            <person name="Deng J."/>
            <person name="Dietrich F.S."/>
            <person name="Fargo D.C."/>
            <person name="Farman M.L."/>
            <person name="Gathman A.C."/>
            <person name="Goldberg J."/>
            <person name="Guigo R."/>
            <person name="Hoegger P.J."/>
            <person name="Hooker J.B."/>
            <person name="Huggins A."/>
            <person name="James T.Y."/>
            <person name="Kamada T."/>
            <person name="Kilaru S."/>
            <person name="Kodira C."/>
            <person name="Kues U."/>
            <person name="Kupfer D."/>
            <person name="Kwan H.S."/>
            <person name="Lomsadze A."/>
            <person name="Li W."/>
            <person name="Lilly W.W."/>
            <person name="Ma L.J."/>
            <person name="Mackey A.J."/>
            <person name="Manning G."/>
            <person name="Martin F."/>
            <person name="Muraguchi H."/>
            <person name="Natvig D.O."/>
            <person name="Palmerini H."/>
            <person name="Ramesh M.A."/>
            <person name="Rehmeyer C.J."/>
            <person name="Roe B.A."/>
            <person name="Shenoy N."/>
            <person name="Stanke M."/>
            <person name="Ter-Hovhannisyan V."/>
            <person name="Tunlid A."/>
            <person name="Velagapudi R."/>
            <person name="Vision T.J."/>
            <person name="Zeng Q."/>
            <person name="Zolan M.E."/>
            <person name="Pukkila P.J."/>
        </authorList>
    </citation>
    <scope>NUCLEOTIDE SEQUENCE [LARGE SCALE GENOMIC DNA]</scope>
    <source>
        <strain evidence="4">Okayama-7 / 130 / ATCC MYA-4618 / FGSC 9003</strain>
    </source>
</reference>
<dbReference type="AlphaFoldDB" id="A8NZP2"/>
<evidence type="ECO:0000313" key="3">
    <source>
        <dbReference type="EMBL" id="EAU84059.2"/>
    </source>
</evidence>
<protein>
    <submittedName>
        <fullName evidence="3">Uncharacterized protein</fullName>
    </submittedName>
</protein>
<name>A8NZP2_COPC7</name>
<dbReference type="VEuPathDB" id="FungiDB:CC1G_06921"/>
<dbReference type="GeneID" id="6014277"/>
<evidence type="ECO:0000256" key="1">
    <source>
        <dbReference type="SAM" id="MobiDB-lite"/>
    </source>
</evidence>
<feature type="transmembrane region" description="Helical" evidence="2">
    <location>
        <begin position="276"/>
        <end position="298"/>
    </location>
</feature>
<feature type="transmembrane region" description="Helical" evidence="2">
    <location>
        <begin position="241"/>
        <end position="264"/>
    </location>
</feature>
<dbReference type="EMBL" id="AACS02000006">
    <property type="protein sequence ID" value="EAU84059.2"/>
    <property type="molecule type" value="Genomic_DNA"/>
</dbReference>
<dbReference type="RefSeq" id="XP_001837715.2">
    <property type="nucleotide sequence ID" value="XM_001837663.2"/>
</dbReference>
<feature type="transmembrane region" description="Helical" evidence="2">
    <location>
        <begin position="207"/>
        <end position="229"/>
    </location>
</feature>
<feature type="transmembrane region" description="Helical" evidence="2">
    <location>
        <begin position="68"/>
        <end position="92"/>
    </location>
</feature>
<feature type="transmembrane region" description="Helical" evidence="2">
    <location>
        <begin position="98"/>
        <end position="127"/>
    </location>
</feature>
<dbReference type="eggNOG" id="ENOG502SQW1">
    <property type="taxonomic scope" value="Eukaryota"/>
</dbReference>
<comment type="caution">
    <text evidence="3">The sequence shown here is derived from an EMBL/GenBank/DDBJ whole genome shotgun (WGS) entry which is preliminary data.</text>
</comment>
<dbReference type="HOGENOM" id="CLU_918514_0_0_1"/>
<evidence type="ECO:0000256" key="2">
    <source>
        <dbReference type="SAM" id="Phobius"/>
    </source>
</evidence>
<dbReference type="OrthoDB" id="2947347at2759"/>
<feature type="compositionally biased region" description="Basic and acidic residues" evidence="1">
    <location>
        <begin position="172"/>
        <end position="181"/>
    </location>
</feature>
<sequence>MSMAIHSLLSRDAPSNATATLDSFSEEIKCYNLPYGILGFISHVLTYYTIVCLWFGRKPLWPFSRVSYSRFDLALGGIGLLVSTLLSIVTIIRCREAWQLLVIAIWKMSMSLLNGVTAVHVAILFTMKKIRLKRERKKRPGASREASEDSAVTVVSKDATGEQSAVEEKDEEAAKDGKGEDEKDGDSAPGQESETPISVAIDPLKWVAWWILLYIPGMFAGIVGLMALVVKARDHAGVRKLTAGFYTIVGAGALVVGLGIVCRLRKQNDLGQPERAKRIIVGGLVWIVGSFSILAVFYSDWALGMMAGNLSGLPSGDNSALYWTYWISKRLPMFSL</sequence>
<keyword evidence="2" id="KW-0472">Membrane</keyword>
<feature type="region of interest" description="Disordered" evidence="1">
    <location>
        <begin position="136"/>
        <end position="194"/>
    </location>
</feature>
<dbReference type="OMA" id="CRLSWHF"/>
<feature type="transmembrane region" description="Helical" evidence="2">
    <location>
        <begin position="33"/>
        <end position="56"/>
    </location>
</feature>
<dbReference type="Proteomes" id="UP000001861">
    <property type="component" value="Unassembled WGS sequence"/>
</dbReference>
<proteinExistence type="predicted"/>
<dbReference type="InParanoid" id="A8NZP2"/>
<evidence type="ECO:0000313" key="4">
    <source>
        <dbReference type="Proteomes" id="UP000001861"/>
    </source>
</evidence>
<dbReference type="STRING" id="240176.A8NZP2"/>
<keyword evidence="2" id="KW-0812">Transmembrane</keyword>
<organism evidence="3 4">
    <name type="scientific">Coprinopsis cinerea (strain Okayama-7 / 130 / ATCC MYA-4618 / FGSC 9003)</name>
    <name type="common">Inky cap fungus</name>
    <name type="synonym">Hormographiella aspergillata</name>
    <dbReference type="NCBI Taxonomy" id="240176"/>
    <lineage>
        <taxon>Eukaryota</taxon>
        <taxon>Fungi</taxon>
        <taxon>Dikarya</taxon>
        <taxon>Basidiomycota</taxon>
        <taxon>Agaricomycotina</taxon>
        <taxon>Agaricomycetes</taxon>
        <taxon>Agaricomycetidae</taxon>
        <taxon>Agaricales</taxon>
        <taxon>Agaricineae</taxon>
        <taxon>Psathyrellaceae</taxon>
        <taxon>Coprinopsis</taxon>
    </lineage>
</organism>
<keyword evidence="4" id="KW-1185">Reference proteome</keyword>
<gene>
    <name evidence="3" type="ORF">CC1G_06921</name>
</gene>
<dbReference type="KEGG" id="cci:CC1G_06921"/>
<keyword evidence="2" id="KW-1133">Transmembrane helix</keyword>